<name>A0ABW3W888_9RHOO</name>
<comment type="caution">
    <text evidence="2">The sequence shown here is derived from an EMBL/GenBank/DDBJ whole genome shotgun (WGS) entry which is preliminary data.</text>
</comment>
<evidence type="ECO:0000256" key="1">
    <source>
        <dbReference type="SAM" id="MobiDB-lite"/>
    </source>
</evidence>
<evidence type="ECO:0000313" key="2">
    <source>
        <dbReference type="EMBL" id="MFD1262021.1"/>
    </source>
</evidence>
<sequence>MIGDALMDALGAALDHSAGNSTLPPPQAKVSRGGGAASAGGFGAELVALVTGPGQPDPLTTALIGAEVNLLPAPALSSCRLRFLPRADFPALAAGDVLKLQLGAGDDPPAVFSGPIALLGGASGVLELVLGAPATALARLRRNAGYENQHFADLLTLWAGEAQLDIGELDTGPRFAFLAIDAQCSLWEWMSRLGKAAGVPVWTDAAGRLNARAARGQPVAKWAWGRDLLALEADLHDTAIAPFAPDVTGRTEQGAWSDGEKPATNTPGAPGGGAPGAGPGGLGGAAGAVATLLGAAPAAAKAAGRVNVSVPGCPALEIASPFRLEGCPGGRGDGDWIAVAVTHRLEPGRGFITRATGVPA</sequence>
<evidence type="ECO:0000313" key="3">
    <source>
        <dbReference type="Proteomes" id="UP001597158"/>
    </source>
</evidence>
<gene>
    <name evidence="2" type="ORF">ACFQ4M_00405</name>
</gene>
<feature type="compositionally biased region" description="Gly residues" evidence="1">
    <location>
        <begin position="269"/>
        <end position="278"/>
    </location>
</feature>
<protein>
    <recommendedName>
        <fullName evidence="4">Phage tail protein</fullName>
    </recommendedName>
</protein>
<accession>A0ABW3W888</accession>
<dbReference type="Proteomes" id="UP001597158">
    <property type="component" value="Unassembled WGS sequence"/>
</dbReference>
<proteinExistence type="predicted"/>
<reference evidence="3" key="1">
    <citation type="journal article" date="2019" name="Int. J. Syst. Evol. Microbiol.">
        <title>The Global Catalogue of Microorganisms (GCM) 10K type strain sequencing project: providing services to taxonomists for standard genome sequencing and annotation.</title>
        <authorList>
            <consortium name="The Broad Institute Genomics Platform"/>
            <consortium name="The Broad Institute Genome Sequencing Center for Infectious Disease"/>
            <person name="Wu L."/>
            <person name="Ma J."/>
        </authorList>
    </citation>
    <scope>NUCLEOTIDE SEQUENCE [LARGE SCALE GENOMIC DNA]</scope>
    <source>
        <strain evidence="3">CCUG 48884</strain>
    </source>
</reference>
<organism evidence="2 3">
    <name type="scientific">Thauera mechernichensis</name>
    <dbReference type="NCBI Taxonomy" id="82788"/>
    <lineage>
        <taxon>Bacteria</taxon>
        <taxon>Pseudomonadati</taxon>
        <taxon>Pseudomonadota</taxon>
        <taxon>Betaproteobacteria</taxon>
        <taxon>Rhodocyclales</taxon>
        <taxon>Zoogloeaceae</taxon>
        <taxon>Thauera</taxon>
    </lineage>
</organism>
<dbReference type="EMBL" id="JBHTMC010000001">
    <property type="protein sequence ID" value="MFD1262021.1"/>
    <property type="molecule type" value="Genomic_DNA"/>
</dbReference>
<feature type="region of interest" description="Disordered" evidence="1">
    <location>
        <begin position="17"/>
        <end position="36"/>
    </location>
</feature>
<feature type="region of interest" description="Disordered" evidence="1">
    <location>
        <begin position="244"/>
        <end position="278"/>
    </location>
</feature>
<dbReference type="RefSeq" id="WP_277830395.1">
    <property type="nucleotide sequence ID" value="NZ_JARQZE010000001.1"/>
</dbReference>
<keyword evidence="3" id="KW-1185">Reference proteome</keyword>
<evidence type="ECO:0008006" key="4">
    <source>
        <dbReference type="Google" id="ProtNLM"/>
    </source>
</evidence>